<evidence type="ECO:0000256" key="1">
    <source>
        <dbReference type="SAM" id="MobiDB-lite"/>
    </source>
</evidence>
<dbReference type="EMBL" id="KQ420126">
    <property type="protein sequence ID" value="KOF81225.1"/>
    <property type="molecule type" value="Genomic_DNA"/>
</dbReference>
<organism evidence="2">
    <name type="scientific">Octopus bimaculoides</name>
    <name type="common">California two-spotted octopus</name>
    <dbReference type="NCBI Taxonomy" id="37653"/>
    <lineage>
        <taxon>Eukaryota</taxon>
        <taxon>Metazoa</taxon>
        <taxon>Spiralia</taxon>
        <taxon>Lophotrochozoa</taxon>
        <taxon>Mollusca</taxon>
        <taxon>Cephalopoda</taxon>
        <taxon>Coleoidea</taxon>
        <taxon>Octopodiformes</taxon>
        <taxon>Octopoda</taxon>
        <taxon>Incirrata</taxon>
        <taxon>Octopodidae</taxon>
        <taxon>Octopus</taxon>
    </lineage>
</organism>
<sequence length="779" mass="90660">INFQSSYSVLPLRTLGNATNFCTASNVRILAKARSSYNFLATGTQKSRQFLGMLYQQELSGRPQVIAEFRLHSHNYTNIFVKEYIYHPEEFDPKTSFSSPSSRSSMSRRHPRHHQHTSYRSSSNTEPNHSSSETSCTDLVPFLESARNQLSRSQPFCARSNLGTGNKRFTSLLHEKPNEHYDSPLTAYIKGKWTTPVPSPTVDRSLSSNLHHPLFEDTSSRTLSLPKYSYLDSTDFSSDEEYDTESKYGGHTIVERKRPYKPGQLLKALRRKRRERDENSAPEDNGEGAYAIVYKDDLEADDENTEAYTDDEHDYKIVSRRKHRYLNRESSPEYDGDLPVAPYHSKLHKYQKYDDDIGVNSLVAMATLRARDALRQIAGVNSKAGYLSIEGDIRPHGGELSTFKLESPFQFRGPLMINQRPQLSASNDAYENLVMTLRRQRESERERLNSNFIMKKPALQIAPYSQSQSSLRPLGYMSDESLKSYTKALMPSNSPFDRTIVTPLTPKKSVHFDDEFEPRSSSSFLRELYPTEPAERRGDREAAEEEQQQYEMAVAPRRRRYPIYEYTEEIPVKIKVDDDSDYEDISPGRLSVVEKIRIKLSTQPLRSPKAAVATRRATSNSAQTVRFPAYNEVDLKSPAYYVSPLPLLRYVPGYNRRFVMTPKHKRYAILSNWGDYFDDEDLYFPPSKLRYHPTGVDRYAMHPLHYYNLRHHLPDWRHYTSRRHYGYAPRRYYSRYYPTHYMALKFLHIHTYIHAYTYIVSFNRFLIHTHMNIETYAHL</sequence>
<accession>A0A0L8GXC5</accession>
<feature type="compositionally biased region" description="Low complexity" evidence="1">
    <location>
        <begin position="121"/>
        <end position="135"/>
    </location>
</feature>
<feature type="compositionally biased region" description="Basic residues" evidence="1">
    <location>
        <begin position="106"/>
        <end position="117"/>
    </location>
</feature>
<feature type="region of interest" description="Disordered" evidence="1">
    <location>
        <begin position="234"/>
        <end position="290"/>
    </location>
</feature>
<feature type="region of interest" description="Disordered" evidence="1">
    <location>
        <begin position="522"/>
        <end position="548"/>
    </location>
</feature>
<name>A0A0L8GXC5_OCTBM</name>
<dbReference type="AlphaFoldDB" id="A0A0L8GXC5"/>
<feature type="compositionally biased region" description="Low complexity" evidence="1">
    <location>
        <begin position="96"/>
        <end position="105"/>
    </location>
</feature>
<feature type="compositionally biased region" description="Basic and acidic residues" evidence="1">
    <location>
        <begin position="244"/>
        <end position="257"/>
    </location>
</feature>
<reference evidence="2" key="1">
    <citation type="submission" date="2015-07" db="EMBL/GenBank/DDBJ databases">
        <title>MeaNS - Measles Nucleotide Surveillance Program.</title>
        <authorList>
            <person name="Tran T."/>
            <person name="Druce J."/>
        </authorList>
    </citation>
    <scope>NUCLEOTIDE SEQUENCE</scope>
    <source>
        <strain evidence="2">UCB-OBI-ISO-001</strain>
        <tissue evidence="2">Gonad</tissue>
    </source>
</reference>
<evidence type="ECO:0000313" key="2">
    <source>
        <dbReference type="EMBL" id="KOF81225.1"/>
    </source>
</evidence>
<gene>
    <name evidence="2" type="ORF">OCBIM_22026840mg</name>
</gene>
<protein>
    <submittedName>
        <fullName evidence="2">Uncharacterized protein</fullName>
    </submittedName>
</protein>
<feature type="region of interest" description="Disordered" evidence="1">
    <location>
        <begin position="95"/>
        <end position="135"/>
    </location>
</feature>
<feature type="non-terminal residue" evidence="2">
    <location>
        <position position="1"/>
    </location>
</feature>
<proteinExistence type="predicted"/>